<sequence>MPVMVNGKMMFYADSEPRRLMELFSVKWTSMVIHALYHWPGGKCRTGELQRSLDGISKKMLVQSLREVERRGLVTRNVFNVVPPKVEYELTALGRTFAEPIELMYQWGQDNKAALDAMEASYQATEATTGGANAVPGKDSPHL</sequence>
<accession>A0ABS4P581</accession>
<reference evidence="6" key="2">
    <citation type="submission" date="2023-07" db="EMBL/GenBank/DDBJ databases">
        <title>Genome mining of underrepresented organisms for secondary metabolites.</title>
        <authorList>
            <person name="D'Agostino P.M."/>
        </authorList>
    </citation>
    <scope>NUCLEOTIDE SEQUENCE [LARGE SCALE GENOMIC DNA]</scope>
    <source>
        <strain evidence="6">WS4403</strain>
    </source>
</reference>
<dbReference type="Gene3D" id="1.10.10.10">
    <property type="entry name" value="Winged helix-like DNA-binding domain superfamily/Winged helix DNA-binding domain"/>
    <property type="match status" value="1"/>
</dbReference>
<protein>
    <submittedName>
        <fullName evidence="5">DNA-binding HxlR family transcriptional regulator</fullName>
    </submittedName>
</protein>
<dbReference type="InterPro" id="IPR036388">
    <property type="entry name" value="WH-like_DNA-bd_sf"/>
</dbReference>
<keyword evidence="3" id="KW-0804">Transcription</keyword>
<proteinExistence type="predicted"/>
<keyword evidence="1" id="KW-0805">Transcription regulation</keyword>
<dbReference type="PROSITE" id="PS51118">
    <property type="entry name" value="HTH_HXLR"/>
    <property type="match status" value="1"/>
</dbReference>
<dbReference type="InterPro" id="IPR002577">
    <property type="entry name" value="HTH_HxlR"/>
</dbReference>
<evidence type="ECO:0000256" key="2">
    <source>
        <dbReference type="ARBA" id="ARBA00023125"/>
    </source>
</evidence>
<keyword evidence="6" id="KW-1185">Reference proteome</keyword>
<dbReference type="Proteomes" id="UP001195624">
    <property type="component" value="Unassembled WGS sequence"/>
</dbReference>
<dbReference type="EMBL" id="JAGGMQ010000001">
    <property type="protein sequence ID" value="MBP2167261.1"/>
    <property type="molecule type" value="Genomic_DNA"/>
</dbReference>
<evidence type="ECO:0000313" key="6">
    <source>
        <dbReference type="Proteomes" id="UP001195624"/>
    </source>
</evidence>
<gene>
    <name evidence="5" type="ORF">J2125_000453</name>
</gene>
<dbReference type="SUPFAM" id="SSF46785">
    <property type="entry name" value="Winged helix' DNA-binding domain"/>
    <property type="match status" value="1"/>
</dbReference>
<dbReference type="PANTHER" id="PTHR33204">
    <property type="entry name" value="TRANSCRIPTIONAL REGULATOR, MARR FAMILY"/>
    <property type="match status" value="1"/>
</dbReference>
<evidence type="ECO:0000259" key="4">
    <source>
        <dbReference type="PROSITE" id="PS51118"/>
    </source>
</evidence>
<dbReference type="RefSeq" id="WP_017802687.1">
    <property type="nucleotide sequence ID" value="NZ_JAGGMQ010000001.1"/>
</dbReference>
<evidence type="ECO:0000256" key="3">
    <source>
        <dbReference type="ARBA" id="ARBA00023163"/>
    </source>
</evidence>
<organism evidence="5 6">
    <name type="scientific">Winslowiella toletana</name>
    <dbReference type="NCBI Taxonomy" id="92490"/>
    <lineage>
        <taxon>Bacteria</taxon>
        <taxon>Pseudomonadati</taxon>
        <taxon>Pseudomonadota</taxon>
        <taxon>Gammaproteobacteria</taxon>
        <taxon>Enterobacterales</taxon>
        <taxon>Erwiniaceae</taxon>
        <taxon>Winslowiella</taxon>
    </lineage>
</organism>
<comment type="caution">
    <text evidence="5">The sequence shown here is derived from an EMBL/GenBank/DDBJ whole genome shotgun (WGS) entry which is preliminary data.</text>
</comment>
<dbReference type="GO" id="GO:0003677">
    <property type="term" value="F:DNA binding"/>
    <property type="evidence" value="ECO:0007669"/>
    <property type="project" value="UniProtKB-KW"/>
</dbReference>
<reference evidence="5 6" key="1">
    <citation type="submission" date="2021-03" db="EMBL/GenBank/DDBJ databases">
        <authorList>
            <person name="D'Agostino P."/>
            <person name="Huntemann M."/>
            <person name="Clum A."/>
            <person name="Spunde A."/>
            <person name="Palaniappan K."/>
            <person name="Ritter S."/>
            <person name="Mikhailova N."/>
            <person name="Chen I.-M."/>
            <person name="Stamatis D."/>
            <person name="Reddy T."/>
            <person name="O'Malley R."/>
            <person name="Daum C."/>
            <person name="Shapiro N."/>
            <person name="Ivanova N."/>
            <person name="Kyrpides N."/>
            <person name="Woyke T."/>
        </authorList>
    </citation>
    <scope>NUCLEOTIDE SEQUENCE [LARGE SCALE GENOMIC DNA]</scope>
    <source>
        <strain evidence="5 6">WS4403</strain>
    </source>
</reference>
<evidence type="ECO:0000256" key="1">
    <source>
        <dbReference type="ARBA" id="ARBA00023015"/>
    </source>
</evidence>
<dbReference type="InterPro" id="IPR036390">
    <property type="entry name" value="WH_DNA-bd_sf"/>
</dbReference>
<dbReference type="Pfam" id="PF01638">
    <property type="entry name" value="HxlR"/>
    <property type="match status" value="1"/>
</dbReference>
<name>A0ABS4P581_9GAMM</name>
<keyword evidence="2 5" id="KW-0238">DNA-binding</keyword>
<evidence type="ECO:0000313" key="5">
    <source>
        <dbReference type="EMBL" id="MBP2167261.1"/>
    </source>
</evidence>
<dbReference type="PANTHER" id="PTHR33204:SF18">
    <property type="entry name" value="TRANSCRIPTIONAL REGULATORY PROTEIN"/>
    <property type="match status" value="1"/>
</dbReference>
<feature type="domain" description="HTH hxlR-type" evidence="4">
    <location>
        <begin position="15"/>
        <end position="116"/>
    </location>
</feature>